<protein>
    <submittedName>
        <fullName evidence="1">Uncharacterized protein</fullName>
    </submittedName>
</protein>
<reference evidence="2" key="1">
    <citation type="submission" date="2016-06" db="EMBL/GenBank/DDBJ databases">
        <authorList>
            <person name="Xu Y."/>
            <person name="Nagy A."/>
            <person name="Yan X."/>
            <person name="Kim S.W."/>
            <person name="Haley B."/>
            <person name="Liu N.T."/>
            <person name="Nou X."/>
        </authorList>
    </citation>
    <scope>NUCLEOTIDE SEQUENCE [LARGE SCALE GENOMIC DNA]</scope>
    <source>
        <strain evidence="2">ATCC 49129</strain>
        <plasmid evidence="2">pri-1</plasmid>
    </source>
</reference>
<name>A0A192A7T0_9RALS</name>
<geneLocation type="plasmid" evidence="2">
    <name>pri-1</name>
</geneLocation>
<keyword evidence="1" id="KW-0614">Plasmid</keyword>
<evidence type="ECO:0000313" key="1">
    <source>
        <dbReference type="EMBL" id="ANJ76439.1"/>
    </source>
</evidence>
<keyword evidence="2" id="KW-1185">Reference proteome</keyword>
<dbReference type="GeneID" id="61529875"/>
<gene>
    <name evidence="1" type="ORF">A9Y76_27995</name>
</gene>
<sequence length="208" mass="22723">MVDDQIACLRERAHAAHAQSLSVLEKDAGEATRNLAKGREKADSVLKRDLALLDTRFSEAWKALIVAGTAPQSRAKASAFGDCTFGGRVPRGEILGGSAPESFNGIDIQHAVLDTYEKLRLVGVPVAHIHGLGGLEIEPDAANKRFNAKVEHDLPECKGEDFEVIGYQMMIDDEGSTLRFSVRVWWKSKVIQNAEDDRFSLGHEPGSN</sequence>
<accession>A0A192A7T0</accession>
<dbReference type="OrthoDB" id="9862995at2"/>
<organism evidence="1 2">
    <name type="scientific">Ralstonia insidiosa</name>
    <dbReference type="NCBI Taxonomy" id="190721"/>
    <lineage>
        <taxon>Bacteria</taxon>
        <taxon>Pseudomonadati</taxon>
        <taxon>Pseudomonadota</taxon>
        <taxon>Betaproteobacteria</taxon>
        <taxon>Burkholderiales</taxon>
        <taxon>Burkholderiaceae</taxon>
        <taxon>Ralstonia</taxon>
    </lineage>
</organism>
<dbReference type="EMBL" id="CP016024">
    <property type="protein sequence ID" value="ANJ76439.1"/>
    <property type="molecule type" value="Genomic_DNA"/>
</dbReference>
<dbReference type="AlphaFoldDB" id="A0A192A7T0"/>
<dbReference type="Proteomes" id="UP000078572">
    <property type="component" value="Plasmid pRI-1"/>
</dbReference>
<proteinExistence type="predicted"/>
<dbReference type="RefSeq" id="WP_024979633.1">
    <property type="nucleotide sequence ID" value="NZ_CP016024.1"/>
</dbReference>
<evidence type="ECO:0000313" key="2">
    <source>
        <dbReference type="Proteomes" id="UP000078572"/>
    </source>
</evidence>